<dbReference type="RefSeq" id="WP_097007537.1">
    <property type="nucleotide sequence ID" value="NZ_OBEJ01000001.1"/>
</dbReference>
<organism evidence="1 2">
    <name type="scientific">Natronoarchaeum philippinense</name>
    <dbReference type="NCBI Taxonomy" id="558529"/>
    <lineage>
        <taxon>Archaea</taxon>
        <taxon>Methanobacteriati</taxon>
        <taxon>Methanobacteriota</taxon>
        <taxon>Stenosarchaea group</taxon>
        <taxon>Halobacteria</taxon>
        <taxon>Halobacteriales</taxon>
        <taxon>Natronoarchaeaceae</taxon>
    </lineage>
</organism>
<dbReference type="EMBL" id="OBEJ01000001">
    <property type="protein sequence ID" value="SNZ04306.1"/>
    <property type="molecule type" value="Genomic_DNA"/>
</dbReference>
<dbReference type="InterPro" id="IPR055540">
    <property type="entry name" value="DUF7116"/>
</dbReference>
<dbReference type="AlphaFoldDB" id="A0A285N8L3"/>
<dbReference type="OrthoDB" id="191840at2157"/>
<name>A0A285N8L3_NATPI</name>
<gene>
    <name evidence="1" type="ORF">SAMN06269185_0517</name>
</gene>
<evidence type="ECO:0000313" key="2">
    <source>
        <dbReference type="Proteomes" id="UP000219453"/>
    </source>
</evidence>
<evidence type="ECO:0000313" key="1">
    <source>
        <dbReference type="EMBL" id="SNZ04306.1"/>
    </source>
</evidence>
<dbReference type="Proteomes" id="UP000219453">
    <property type="component" value="Unassembled WGS sequence"/>
</dbReference>
<proteinExistence type="predicted"/>
<sequence>MGTVNTQLVEEAREVFTRLGYTVSGDGTEFTAERGWKAVRVTTLTEPAEPPKSGGLHCFVTRQPDARELRRRLSRSDPDYDWAIISVENNDYEVIRAPPGPAATA</sequence>
<reference evidence="1 2" key="1">
    <citation type="submission" date="2017-09" db="EMBL/GenBank/DDBJ databases">
        <authorList>
            <person name="Ehlers B."/>
            <person name="Leendertz F.H."/>
        </authorList>
    </citation>
    <scope>NUCLEOTIDE SEQUENCE [LARGE SCALE GENOMIC DNA]</scope>
    <source>
        <strain evidence="1 2">DSM 27208</strain>
    </source>
</reference>
<accession>A0A285N8L3</accession>
<protein>
    <submittedName>
        <fullName evidence="1">Uncharacterized protein</fullName>
    </submittedName>
</protein>
<keyword evidence="2" id="KW-1185">Reference proteome</keyword>
<dbReference type="Pfam" id="PF23429">
    <property type="entry name" value="DUF7116"/>
    <property type="match status" value="1"/>
</dbReference>